<feature type="region of interest" description="Disordered" evidence="1">
    <location>
        <begin position="14"/>
        <end position="54"/>
    </location>
</feature>
<dbReference type="AlphaFoldDB" id="A0AAV9UT56"/>
<feature type="compositionally biased region" description="Polar residues" evidence="1">
    <location>
        <begin position="14"/>
        <end position="25"/>
    </location>
</feature>
<comment type="caution">
    <text evidence="2">The sequence shown here is derived from an EMBL/GenBank/DDBJ whole genome shotgun (WGS) entry which is preliminary data.</text>
</comment>
<keyword evidence="3" id="KW-1185">Reference proteome</keyword>
<evidence type="ECO:0000313" key="3">
    <source>
        <dbReference type="Proteomes" id="UP001373714"/>
    </source>
</evidence>
<organism evidence="2 3">
    <name type="scientific">Orbilia blumenaviensis</name>
    <dbReference type="NCBI Taxonomy" id="1796055"/>
    <lineage>
        <taxon>Eukaryota</taxon>
        <taxon>Fungi</taxon>
        <taxon>Dikarya</taxon>
        <taxon>Ascomycota</taxon>
        <taxon>Pezizomycotina</taxon>
        <taxon>Orbiliomycetes</taxon>
        <taxon>Orbiliales</taxon>
        <taxon>Orbiliaceae</taxon>
        <taxon>Orbilia</taxon>
    </lineage>
</organism>
<reference evidence="2 3" key="1">
    <citation type="submission" date="2019-10" db="EMBL/GenBank/DDBJ databases">
        <authorList>
            <person name="Palmer J.M."/>
        </authorList>
    </citation>
    <scope>NUCLEOTIDE SEQUENCE [LARGE SCALE GENOMIC DNA]</scope>
    <source>
        <strain evidence="2 3">TWF730</strain>
    </source>
</reference>
<proteinExistence type="predicted"/>
<protein>
    <submittedName>
        <fullName evidence="2">Uncharacterized protein</fullName>
    </submittedName>
</protein>
<dbReference type="Proteomes" id="UP001373714">
    <property type="component" value="Unassembled WGS sequence"/>
</dbReference>
<sequence>MSFDGYVAKKISNLRSQRPTMTAGPNNEIKEPVPTHTQELPGSDSAAEYDCIGTAPLSPPALDQQLATQSPSSSDMTDFITAYQPPIATTPLSVQRIETILSEQNFRRNVFSKRQEGALRLLRSYKTVLLIDEDIGDMPDGCRLTLALLEEAVSVLKRFVATNQIEIRFLRDSRPKVFHPLDITEHTFRQKIDRKRDPDSLLSGLEPVITRFMKNMPSHTLPKNASQGLNVVCLTSGRESDKDSLANYIESVAKSMLMKGNPPSMIGLSFGQIGDFQLAKYFLGWLDEELRGARDGRRWDIVDTTQFKRLTDVYSADKLVKLLVGGFHKTIDHSFF</sequence>
<dbReference type="EMBL" id="JAVHNS010000007">
    <property type="protein sequence ID" value="KAK6349122.1"/>
    <property type="molecule type" value="Genomic_DNA"/>
</dbReference>
<evidence type="ECO:0000313" key="2">
    <source>
        <dbReference type="EMBL" id="KAK6349122.1"/>
    </source>
</evidence>
<dbReference type="PANTHER" id="PTHR34706:SF1">
    <property type="entry name" value="VWFA DOMAIN-CONTAINING PROTEIN"/>
    <property type="match status" value="1"/>
</dbReference>
<name>A0AAV9UT56_9PEZI</name>
<gene>
    <name evidence="2" type="ORF">TWF730_009879</name>
</gene>
<evidence type="ECO:0000256" key="1">
    <source>
        <dbReference type="SAM" id="MobiDB-lite"/>
    </source>
</evidence>
<dbReference type="PANTHER" id="PTHR34706">
    <property type="entry name" value="SLR1338 PROTEIN"/>
    <property type="match status" value="1"/>
</dbReference>
<accession>A0AAV9UT56</accession>